<feature type="non-terminal residue" evidence="2">
    <location>
        <position position="93"/>
    </location>
</feature>
<feature type="non-terminal residue" evidence="2">
    <location>
        <position position="1"/>
    </location>
</feature>
<accession>A0A6G3WP59</accession>
<dbReference type="AlphaFoldDB" id="A0A6G3WP59"/>
<protein>
    <submittedName>
        <fullName evidence="2">Uncharacterized protein</fullName>
    </submittedName>
</protein>
<dbReference type="EMBL" id="JAAGMN010001327">
    <property type="protein sequence ID" value="NEE07237.1"/>
    <property type="molecule type" value="Genomic_DNA"/>
</dbReference>
<feature type="region of interest" description="Disordered" evidence="1">
    <location>
        <begin position="52"/>
        <end position="93"/>
    </location>
</feature>
<evidence type="ECO:0000256" key="1">
    <source>
        <dbReference type="SAM" id="MobiDB-lite"/>
    </source>
</evidence>
<organism evidence="2">
    <name type="scientific">Streptomyces sp. SID7499</name>
    <dbReference type="NCBI Taxonomy" id="2706086"/>
    <lineage>
        <taxon>Bacteria</taxon>
        <taxon>Bacillati</taxon>
        <taxon>Actinomycetota</taxon>
        <taxon>Actinomycetes</taxon>
        <taxon>Kitasatosporales</taxon>
        <taxon>Streptomycetaceae</taxon>
        <taxon>Streptomyces</taxon>
    </lineage>
</organism>
<proteinExistence type="predicted"/>
<comment type="caution">
    <text evidence="2">The sequence shown here is derived from an EMBL/GenBank/DDBJ whole genome shotgun (WGS) entry which is preliminary data.</text>
</comment>
<feature type="compositionally biased region" description="Pro residues" evidence="1">
    <location>
        <begin position="13"/>
        <end position="28"/>
    </location>
</feature>
<sequence length="93" mass="10104">RVRVERVTEAPKTPAPTTTPGPGTPPAATPRWQRSQVHSAAFAMRDGLSWRLPDDLTVPFKGPKRAPETLTFPDGAEPRIADTTALHLTDPPE</sequence>
<feature type="region of interest" description="Disordered" evidence="1">
    <location>
        <begin position="1"/>
        <end position="39"/>
    </location>
</feature>
<evidence type="ECO:0000313" key="2">
    <source>
        <dbReference type="EMBL" id="NEE07237.1"/>
    </source>
</evidence>
<gene>
    <name evidence="2" type="ORF">G3M58_12360</name>
</gene>
<name>A0A6G3WP59_9ACTN</name>
<reference evidence="2" key="1">
    <citation type="submission" date="2020-01" db="EMBL/GenBank/DDBJ databases">
        <title>Insect and environment-associated Actinomycetes.</title>
        <authorList>
            <person name="Currrie C."/>
            <person name="Chevrette M."/>
            <person name="Carlson C."/>
            <person name="Stubbendieck R."/>
            <person name="Wendt-Pienkowski E."/>
        </authorList>
    </citation>
    <scope>NUCLEOTIDE SEQUENCE</scope>
    <source>
        <strain evidence="2">SID7499</strain>
    </source>
</reference>